<evidence type="ECO:0000313" key="5">
    <source>
        <dbReference type="Proteomes" id="UP001233999"/>
    </source>
</evidence>
<dbReference type="FunFam" id="1.20.58.60:FF:000023">
    <property type="entry name" value="Kalirin RhoGEF kinase b"/>
    <property type="match status" value="1"/>
</dbReference>
<dbReference type="PANTHER" id="PTHR22826">
    <property type="entry name" value="RHO GUANINE EXCHANGE FACTOR-RELATED"/>
    <property type="match status" value="1"/>
</dbReference>
<keyword evidence="1" id="KW-0344">Guanine-nucleotide releasing factor</keyword>
<keyword evidence="5" id="KW-1185">Reference proteome</keyword>
<reference evidence="4" key="2">
    <citation type="submission" date="2023-05" db="EMBL/GenBank/DDBJ databases">
        <authorList>
            <person name="Fouks B."/>
        </authorList>
    </citation>
    <scope>NUCLEOTIDE SEQUENCE</scope>
    <source>
        <strain evidence="4">Stay&amp;Tobe</strain>
        <tissue evidence="4">Testes</tissue>
    </source>
</reference>
<keyword evidence="2" id="KW-0175">Coiled coil</keyword>
<feature type="domain" description="Kalirin/TRIO-like spectrin repeats" evidence="3">
    <location>
        <begin position="169"/>
        <end position="270"/>
    </location>
</feature>
<dbReference type="Pfam" id="PF23323">
    <property type="entry name" value="Spectrin_6"/>
    <property type="match status" value="1"/>
</dbReference>
<dbReference type="InterPro" id="IPR018159">
    <property type="entry name" value="Spectrin/alpha-actinin"/>
</dbReference>
<protein>
    <recommendedName>
        <fullName evidence="3">Kalirin/TRIO-like spectrin repeats domain-containing protein</fullName>
    </recommendedName>
</protein>
<feature type="non-terminal residue" evidence="4">
    <location>
        <position position="661"/>
    </location>
</feature>
<dbReference type="GO" id="GO:0005085">
    <property type="term" value="F:guanyl-nucleotide exchange factor activity"/>
    <property type="evidence" value="ECO:0007669"/>
    <property type="project" value="UniProtKB-KW"/>
</dbReference>
<comment type="caution">
    <text evidence="4">The sequence shown here is derived from an EMBL/GenBank/DDBJ whole genome shotgun (WGS) entry which is preliminary data.</text>
</comment>
<dbReference type="Pfam" id="PF00435">
    <property type="entry name" value="Spectrin"/>
    <property type="match status" value="2"/>
</dbReference>
<dbReference type="InterPro" id="IPR002017">
    <property type="entry name" value="Spectrin_repeat"/>
</dbReference>
<reference evidence="4" key="1">
    <citation type="journal article" date="2023" name="IScience">
        <title>Live-bearing cockroach genome reveals convergent evolutionary mechanisms linked to viviparity in insects and beyond.</title>
        <authorList>
            <person name="Fouks B."/>
            <person name="Harrison M.C."/>
            <person name="Mikhailova A.A."/>
            <person name="Marchal E."/>
            <person name="English S."/>
            <person name="Carruthers M."/>
            <person name="Jennings E.C."/>
            <person name="Chiamaka E.L."/>
            <person name="Frigard R.A."/>
            <person name="Pippel M."/>
            <person name="Attardo G.M."/>
            <person name="Benoit J.B."/>
            <person name="Bornberg-Bauer E."/>
            <person name="Tobe S.S."/>
        </authorList>
    </citation>
    <scope>NUCLEOTIDE SEQUENCE</scope>
    <source>
        <tissue evidence="4">Testes</tissue>
    </source>
</reference>
<dbReference type="EMBL" id="JASPKZ010010275">
    <property type="protein sequence ID" value="KAJ9574580.1"/>
    <property type="molecule type" value="Genomic_DNA"/>
</dbReference>
<gene>
    <name evidence="4" type="ORF">L9F63_008253</name>
</gene>
<dbReference type="GO" id="GO:0005737">
    <property type="term" value="C:cytoplasm"/>
    <property type="evidence" value="ECO:0007669"/>
    <property type="project" value="TreeGrafter"/>
</dbReference>
<evidence type="ECO:0000256" key="2">
    <source>
        <dbReference type="SAM" id="Coils"/>
    </source>
</evidence>
<dbReference type="Proteomes" id="UP001233999">
    <property type="component" value="Unassembled WGS sequence"/>
</dbReference>
<organism evidence="4 5">
    <name type="scientific">Diploptera punctata</name>
    <name type="common">Pacific beetle cockroach</name>
    <dbReference type="NCBI Taxonomy" id="6984"/>
    <lineage>
        <taxon>Eukaryota</taxon>
        <taxon>Metazoa</taxon>
        <taxon>Ecdysozoa</taxon>
        <taxon>Arthropoda</taxon>
        <taxon>Hexapoda</taxon>
        <taxon>Insecta</taxon>
        <taxon>Pterygota</taxon>
        <taxon>Neoptera</taxon>
        <taxon>Polyneoptera</taxon>
        <taxon>Dictyoptera</taxon>
        <taxon>Blattodea</taxon>
        <taxon>Blaberoidea</taxon>
        <taxon>Blaberidae</taxon>
        <taxon>Diplopterinae</taxon>
        <taxon>Diploptera</taxon>
    </lineage>
</organism>
<dbReference type="AlphaFoldDB" id="A0AAD7Z5I8"/>
<proteinExistence type="predicted"/>
<dbReference type="SUPFAM" id="SSF46966">
    <property type="entry name" value="Spectrin repeat"/>
    <property type="match status" value="3"/>
</dbReference>
<dbReference type="InterPro" id="IPR058918">
    <property type="entry name" value="KALRN/TRIO-like_spectrin"/>
</dbReference>
<evidence type="ECO:0000313" key="4">
    <source>
        <dbReference type="EMBL" id="KAJ9574580.1"/>
    </source>
</evidence>
<name>A0AAD7Z5I8_DIPPU</name>
<feature type="non-terminal residue" evidence="4">
    <location>
        <position position="1"/>
    </location>
</feature>
<dbReference type="CDD" id="cd00176">
    <property type="entry name" value="SPEC"/>
    <property type="match status" value="2"/>
</dbReference>
<dbReference type="Gene3D" id="1.20.58.60">
    <property type="match status" value="3"/>
</dbReference>
<accession>A0AAD7Z5I8</accession>
<dbReference type="InterPro" id="IPR051336">
    <property type="entry name" value="RhoGEF_Guanine_NuclExch_SF"/>
</dbReference>
<feature type="coiled-coil region" evidence="2">
    <location>
        <begin position="72"/>
        <end position="99"/>
    </location>
</feature>
<sequence>ALENTYTNAEKLLTAAEELAQTGECNADEIYSVAHELESHVTSFAARVEQRRRRLDLAVLFYSHDKELAGWVDELRQENDEAADTLEAAERLLEQCGQQRESSLDACISTIAQGETLLQELRSAGVTAEMDSTGSVAAVEAALDRLNKQREELEELWATRKLKLDLCLRLRLFERDALEVSSQLELWSEELQHTELSRDIQKAEQLLRLHNESVSHMQNTTFQVLQTNQDYAFETSGMSLMADSQYSAQTRVQVLLEFLHEREMDLEDLAEIKRVKLEQCVQLCQFQNDANQVVSWIRNGEAMLMASFAIPSCLQDAEQLKKEHEQFQVAIEKTHTSAVQVKHRAEALISANHYDPQSVREIAEEVTKRWQQLVTCAEERHKLVTASINFYKTAEQVCSVLDSLEREYKRDEDWCGGGTPADKMTAATAVSQLINKHQEQKEAFLKACTLARRTAETFLKYTGRSLQYYNYQGEASSRNSENRVKNILEKLLSQENKVLEHWTQRKKRLDQCQQYVLFERSAKQAIEWIHDTGEFYLSTHTNVGQSKEETETLLSEHNEFKGTAKETRERVKLLIQLADSLVEKGHAHASAIKQWVAAVDNRYKDFSSRMDKYRKTINLYLYTNSKLRTCCIVNKADIVVAVFKWQELIDIKTSVLVWINI</sequence>
<evidence type="ECO:0000256" key="1">
    <source>
        <dbReference type="ARBA" id="ARBA00022658"/>
    </source>
</evidence>
<dbReference type="PANTHER" id="PTHR22826:SF106">
    <property type="entry name" value="TRIO, ISOFORM A"/>
    <property type="match status" value="1"/>
</dbReference>
<dbReference type="SMART" id="SM00150">
    <property type="entry name" value="SPEC"/>
    <property type="match status" value="3"/>
</dbReference>
<evidence type="ECO:0000259" key="3">
    <source>
        <dbReference type="Pfam" id="PF23323"/>
    </source>
</evidence>
<dbReference type="GO" id="GO:0019898">
    <property type="term" value="C:extrinsic component of membrane"/>
    <property type="evidence" value="ECO:0007669"/>
    <property type="project" value="TreeGrafter"/>
</dbReference>